<protein>
    <submittedName>
        <fullName evidence="1">Unnamed protein product</fullName>
    </submittedName>
</protein>
<dbReference type="EMBL" id="BSXU01004325">
    <property type="protein sequence ID" value="GMG42842.1"/>
    <property type="molecule type" value="Genomic_DNA"/>
</dbReference>
<keyword evidence="2" id="KW-1185">Reference proteome</keyword>
<evidence type="ECO:0000313" key="2">
    <source>
        <dbReference type="Proteomes" id="UP001165063"/>
    </source>
</evidence>
<gene>
    <name evidence="1" type="ORF">Amon01_000661100</name>
</gene>
<evidence type="ECO:0000313" key="1">
    <source>
        <dbReference type="EMBL" id="GMG42842.1"/>
    </source>
</evidence>
<dbReference type="Proteomes" id="UP001165063">
    <property type="component" value="Unassembled WGS sequence"/>
</dbReference>
<organism evidence="1 2">
    <name type="scientific">Ambrosiozyma monospora</name>
    <name type="common">Yeast</name>
    <name type="synonym">Endomycopsis monosporus</name>
    <dbReference type="NCBI Taxonomy" id="43982"/>
    <lineage>
        <taxon>Eukaryota</taxon>
        <taxon>Fungi</taxon>
        <taxon>Dikarya</taxon>
        <taxon>Ascomycota</taxon>
        <taxon>Saccharomycotina</taxon>
        <taxon>Pichiomycetes</taxon>
        <taxon>Pichiales</taxon>
        <taxon>Pichiaceae</taxon>
        <taxon>Ambrosiozyma</taxon>
    </lineage>
</organism>
<proteinExistence type="predicted"/>
<reference evidence="1" key="1">
    <citation type="submission" date="2023-04" db="EMBL/GenBank/DDBJ databases">
        <title>Ambrosiozyma monospora NBRC 1965.</title>
        <authorList>
            <person name="Ichikawa N."/>
            <person name="Sato H."/>
            <person name="Tonouchi N."/>
        </authorList>
    </citation>
    <scope>NUCLEOTIDE SEQUENCE</scope>
    <source>
        <strain evidence="1">NBRC 1965</strain>
    </source>
</reference>
<name>A0A9W7DJ56_AMBMO</name>
<comment type="caution">
    <text evidence="1">The sequence shown here is derived from an EMBL/GenBank/DDBJ whole genome shotgun (WGS) entry which is preliminary data.</text>
</comment>
<dbReference type="AlphaFoldDB" id="A0A9W7DJ56"/>
<sequence>MKLEVYEQIDSIIIINEQAINQPTNQSINYLLSIDKSTTSLKNDQIDGSQTAVNIPLDHNHNHVHMTDYVDHASLQVKPNNAVI</sequence>
<accession>A0A9W7DJ56</accession>